<keyword evidence="2" id="KW-1185">Reference proteome</keyword>
<comment type="caution">
    <text evidence="1">The sequence shown here is derived from an EMBL/GenBank/DDBJ whole genome shotgun (WGS) entry which is preliminary data.</text>
</comment>
<protein>
    <recommendedName>
        <fullName evidence="3">Flagellar hook-length control protein FliK</fullName>
    </recommendedName>
</protein>
<reference evidence="1 2" key="1">
    <citation type="submission" date="2024-08" db="EMBL/GenBank/DDBJ databases">
        <authorList>
            <person name="Lu H."/>
        </authorList>
    </citation>
    <scope>NUCLEOTIDE SEQUENCE [LARGE SCALE GENOMIC DNA]</scope>
    <source>
        <strain evidence="1 2">LKC17W</strain>
    </source>
</reference>
<evidence type="ECO:0000313" key="2">
    <source>
        <dbReference type="Proteomes" id="UP001606301"/>
    </source>
</evidence>
<gene>
    <name evidence="1" type="ORF">ACG0Z3_23195</name>
</gene>
<dbReference type="Proteomes" id="UP001606301">
    <property type="component" value="Unassembled WGS sequence"/>
</dbReference>
<organism evidence="1 2">
    <name type="scientific">Pelomonas margarita</name>
    <dbReference type="NCBI Taxonomy" id="3299031"/>
    <lineage>
        <taxon>Bacteria</taxon>
        <taxon>Pseudomonadati</taxon>
        <taxon>Pseudomonadota</taxon>
        <taxon>Betaproteobacteria</taxon>
        <taxon>Burkholderiales</taxon>
        <taxon>Sphaerotilaceae</taxon>
        <taxon>Roseateles</taxon>
    </lineage>
</organism>
<sequence length="84" mass="8572">LSAPRTVAPMPAAVTPPTAAALQFIPVALAPEATATDPASAPAPSDIHVELNRGDTRLSVRWPSTQADSCAAWLGELAATALKE</sequence>
<dbReference type="EMBL" id="JBIGHW010000054">
    <property type="protein sequence ID" value="MFG6443595.1"/>
    <property type="molecule type" value="Genomic_DNA"/>
</dbReference>
<evidence type="ECO:0008006" key="3">
    <source>
        <dbReference type="Google" id="ProtNLM"/>
    </source>
</evidence>
<evidence type="ECO:0000313" key="1">
    <source>
        <dbReference type="EMBL" id="MFG6443595.1"/>
    </source>
</evidence>
<name>A0ABW7FQI9_9BURK</name>
<accession>A0ABW7FQI9</accession>
<feature type="non-terminal residue" evidence="1">
    <location>
        <position position="1"/>
    </location>
</feature>
<proteinExistence type="predicted"/>